<feature type="transmembrane region" description="Helical" evidence="13">
    <location>
        <begin position="6"/>
        <end position="28"/>
    </location>
</feature>
<keyword evidence="7 12" id="KW-0560">Oxidoreductase</keyword>
<dbReference type="GO" id="GO:0016020">
    <property type="term" value="C:membrane"/>
    <property type="evidence" value="ECO:0007669"/>
    <property type="project" value="UniProtKB-SubCell"/>
</dbReference>
<dbReference type="InterPro" id="IPR036396">
    <property type="entry name" value="Cyt_P450_sf"/>
</dbReference>
<dbReference type="Proteomes" id="UP001443914">
    <property type="component" value="Unassembled WGS sequence"/>
</dbReference>
<dbReference type="Gene3D" id="1.10.630.10">
    <property type="entry name" value="Cytochrome P450"/>
    <property type="match status" value="1"/>
</dbReference>
<evidence type="ECO:0000256" key="4">
    <source>
        <dbReference type="ARBA" id="ARBA00022692"/>
    </source>
</evidence>
<dbReference type="InterPro" id="IPR002401">
    <property type="entry name" value="Cyt_P450_E_grp-I"/>
</dbReference>
<comment type="similarity">
    <text evidence="2 12">Belongs to the cytochrome P450 family.</text>
</comment>
<evidence type="ECO:0000256" key="2">
    <source>
        <dbReference type="ARBA" id="ARBA00010617"/>
    </source>
</evidence>
<dbReference type="PROSITE" id="PS00086">
    <property type="entry name" value="CYTOCHROME_P450"/>
    <property type="match status" value="1"/>
</dbReference>
<keyword evidence="8 11" id="KW-0408">Iron</keyword>
<organism evidence="14 15">
    <name type="scientific">Saponaria officinalis</name>
    <name type="common">Common soapwort</name>
    <name type="synonym">Lychnis saponaria</name>
    <dbReference type="NCBI Taxonomy" id="3572"/>
    <lineage>
        <taxon>Eukaryota</taxon>
        <taxon>Viridiplantae</taxon>
        <taxon>Streptophyta</taxon>
        <taxon>Embryophyta</taxon>
        <taxon>Tracheophyta</taxon>
        <taxon>Spermatophyta</taxon>
        <taxon>Magnoliopsida</taxon>
        <taxon>eudicotyledons</taxon>
        <taxon>Gunneridae</taxon>
        <taxon>Pentapetalae</taxon>
        <taxon>Caryophyllales</taxon>
        <taxon>Caryophyllaceae</taxon>
        <taxon>Caryophylleae</taxon>
        <taxon>Saponaria</taxon>
    </lineage>
</organism>
<keyword evidence="3 11" id="KW-0349">Heme</keyword>
<evidence type="ECO:0000313" key="14">
    <source>
        <dbReference type="EMBL" id="KAK9671931.1"/>
    </source>
</evidence>
<evidence type="ECO:0000256" key="9">
    <source>
        <dbReference type="ARBA" id="ARBA00023033"/>
    </source>
</evidence>
<keyword evidence="5 11" id="KW-0479">Metal-binding</keyword>
<dbReference type="EMBL" id="JBDFQZ010000012">
    <property type="protein sequence ID" value="KAK9671931.1"/>
    <property type="molecule type" value="Genomic_DNA"/>
</dbReference>
<dbReference type="InterPro" id="IPR017972">
    <property type="entry name" value="Cyt_P450_CS"/>
</dbReference>
<evidence type="ECO:0000313" key="15">
    <source>
        <dbReference type="Proteomes" id="UP001443914"/>
    </source>
</evidence>
<keyword evidence="10 13" id="KW-0472">Membrane</keyword>
<dbReference type="PRINTS" id="PR00385">
    <property type="entry name" value="P450"/>
</dbReference>
<dbReference type="SUPFAM" id="SSF48264">
    <property type="entry name" value="Cytochrome P450"/>
    <property type="match status" value="1"/>
</dbReference>
<evidence type="ECO:0008006" key="16">
    <source>
        <dbReference type="Google" id="ProtNLM"/>
    </source>
</evidence>
<protein>
    <recommendedName>
        <fullName evidence="16">Cytochrome P450</fullName>
    </recommendedName>
</protein>
<dbReference type="PANTHER" id="PTHR24282:SF255">
    <property type="entry name" value="CYTOCHROME P450 72A11-RELATED"/>
    <property type="match status" value="1"/>
</dbReference>
<evidence type="ECO:0000256" key="6">
    <source>
        <dbReference type="ARBA" id="ARBA00022989"/>
    </source>
</evidence>
<dbReference type="Pfam" id="PF00067">
    <property type="entry name" value="p450"/>
    <property type="match status" value="1"/>
</dbReference>
<keyword evidence="6 13" id="KW-1133">Transmembrane helix</keyword>
<accession>A0AAW1H5Q9</accession>
<dbReference type="GO" id="GO:0016705">
    <property type="term" value="F:oxidoreductase activity, acting on paired donors, with incorporation or reduction of molecular oxygen"/>
    <property type="evidence" value="ECO:0007669"/>
    <property type="project" value="InterPro"/>
</dbReference>
<evidence type="ECO:0000256" key="10">
    <source>
        <dbReference type="ARBA" id="ARBA00023136"/>
    </source>
</evidence>
<gene>
    <name evidence="14" type="ORF">RND81_12G064600</name>
</gene>
<evidence type="ECO:0000256" key="11">
    <source>
        <dbReference type="PIRSR" id="PIRSR602401-1"/>
    </source>
</evidence>
<keyword evidence="9 12" id="KW-0503">Monooxygenase</keyword>
<reference evidence="14" key="1">
    <citation type="submission" date="2024-03" db="EMBL/GenBank/DDBJ databases">
        <title>WGS assembly of Saponaria officinalis var. Norfolk2.</title>
        <authorList>
            <person name="Jenkins J."/>
            <person name="Shu S."/>
            <person name="Grimwood J."/>
            <person name="Barry K."/>
            <person name="Goodstein D."/>
            <person name="Schmutz J."/>
            <person name="Leebens-Mack J."/>
            <person name="Osbourn A."/>
        </authorList>
    </citation>
    <scope>NUCLEOTIDE SEQUENCE [LARGE SCALE GENOMIC DNA]</scope>
    <source>
        <strain evidence="14">JIC</strain>
    </source>
</reference>
<evidence type="ECO:0000256" key="7">
    <source>
        <dbReference type="ARBA" id="ARBA00023002"/>
    </source>
</evidence>
<keyword evidence="4 13" id="KW-0812">Transmembrane</keyword>
<comment type="caution">
    <text evidence="14">The sequence shown here is derived from an EMBL/GenBank/DDBJ whole genome shotgun (WGS) entry which is preliminary data.</text>
</comment>
<evidence type="ECO:0000256" key="5">
    <source>
        <dbReference type="ARBA" id="ARBA00022723"/>
    </source>
</evidence>
<keyword evidence="15" id="KW-1185">Reference proteome</keyword>
<dbReference type="GO" id="GO:0005506">
    <property type="term" value="F:iron ion binding"/>
    <property type="evidence" value="ECO:0007669"/>
    <property type="project" value="InterPro"/>
</dbReference>
<dbReference type="GO" id="GO:0020037">
    <property type="term" value="F:heme binding"/>
    <property type="evidence" value="ECO:0007669"/>
    <property type="project" value="InterPro"/>
</dbReference>
<dbReference type="PRINTS" id="PR00463">
    <property type="entry name" value="EP450I"/>
</dbReference>
<proteinExistence type="inferred from homology"/>
<evidence type="ECO:0000256" key="13">
    <source>
        <dbReference type="SAM" id="Phobius"/>
    </source>
</evidence>
<dbReference type="AlphaFoldDB" id="A0AAW1H5Q9"/>
<dbReference type="InterPro" id="IPR001128">
    <property type="entry name" value="Cyt_P450"/>
</dbReference>
<dbReference type="InterPro" id="IPR050665">
    <property type="entry name" value="Cytochrome_P450_Monooxygen"/>
</dbReference>
<comment type="cofactor">
    <cofactor evidence="11">
        <name>heme</name>
        <dbReference type="ChEBI" id="CHEBI:30413"/>
    </cofactor>
</comment>
<sequence>MMISFVISSVVCIVILQCLWKTMNWVWLKPRKLEKQLRQQGLVGNSYKFLYGDLKEDSEMRSKRREKPIHFNNDYYARVFPFHHELEKIYGENCFSWVGPTPLIHITDPNLITDAFARMHEFQKIQSNPLVAFLFCGLISLEGDSWDMHRKLLNPAFHLQKMKLTLPAFYASVRELVSEWDKLLSRACSCEIDVCPYLTNLTGDVISRVAFGSTYTEGRRIFDFILKQQESVAPLVNSIYIPGWKYVPTKRNKMIKDRNTEIECLLKNVIAKKEKAIKDGKGSNDDLLGILIESNLKKENKKGISFQDVLDECKLFYFVGHESTSMLLVWTMIMLSKHQDWQIRAREEVLATFGMSPPDFEGLNRLKIMKMIINEVLRLYPPAPSLLRMTKGRDTMLGPICVPEGALISLSIIHAHHNPKYWGDDAKEFKPQRFSEGIAKASNNYMSFIPFGWGPRFCIGQNLALIEAKMAMCVILQSFAFELSPSYVHAPIGVITLKPQHGAHIIIRRV</sequence>
<comment type="subcellular location">
    <subcellularLocation>
        <location evidence="1">Membrane</location>
    </subcellularLocation>
</comment>
<dbReference type="GO" id="GO:0004497">
    <property type="term" value="F:monooxygenase activity"/>
    <property type="evidence" value="ECO:0007669"/>
    <property type="project" value="UniProtKB-KW"/>
</dbReference>
<evidence type="ECO:0000256" key="12">
    <source>
        <dbReference type="RuleBase" id="RU000461"/>
    </source>
</evidence>
<evidence type="ECO:0000256" key="3">
    <source>
        <dbReference type="ARBA" id="ARBA00022617"/>
    </source>
</evidence>
<dbReference type="PANTHER" id="PTHR24282">
    <property type="entry name" value="CYTOCHROME P450 FAMILY MEMBER"/>
    <property type="match status" value="1"/>
</dbReference>
<name>A0AAW1H5Q9_SAPOF</name>
<evidence type="ECO:0000256" key="1">
    <source>
        <dbReference type="ARBA" id="ARBA00004370"/>
    </source>
</evidence>
<feature type="binding site" description="axial binding residue" evidence="11">
    <location>
        <position position="458"/>
    </location>
    <ligand>
        <name>heme</name>
        <dbReference type="ChEBI" id="CHEBI:30413"/>
    </ligand>
    <ligandPart>
        <name>Fe</name>
        <dbReference type="ChEBI" id="CHEBI:18248"/>
    </ligandPart>
</feature>
<evidence type="ECO:0000256" key="8">
    <source>
        <dbReference type="ARBA" id="ARBA00023004"/>
    </source>
</evidence>